<feature type="region of interest" description="Disordered" evidence="6">
    <location>
        <begin position="182"/>
        <end position="225"/>
    </location>
</feature>
<dbReference type="OrthoDB" id="958254at2759"/>
<evidence type="ECO:0008006" key="9">
    <source>
        <dbReference type="Google" id="ProtNLM"/>
    </source>
</evidence>
<gene>
    <name evidence="7" type="ORF">CCAM_LOCUS18386</name>
</gene>
<evidence type="ECO:0000256" key="3">
    <source>
        <dbReference type="ARBA" id="ARBA00022525"/>
    </source>
</evidence>
<evidence type="ECO:0000256" key="2">
    <source>
        <dbReference type="ARBA" id="ARBA00005679"/>
    </source>
</evidence>
<dbReference type="Proteomes" id="UP000595140">
    <property type="component" value="Unassembled WGS sequence"/>
</dbReference>
<dbReference type="GO" id="GO:0016671">
    <property type="term" value="F:oxidoreductase activity, acting on a sulfur group of donors, disulfide as acceptor"/>
    <property type="evidence" value="ECO:0007669"/>
    <property type="project" value="InterPro"/>
</dbReference>
<keyword evidence="8" id="KW-1185">Reference proteome</keyword>
<feature type="compositionally biased region" description="Basic residues" evidence="6">
    <location>
        <begin position="216"/>
        <end position="225"/>
    </location>
</feature>
<reference evidence="7 8" key="1">
    <citation type="submission" date="2018-04" db="EMBL/GenBank/DDBJ databases">
        <authorList>
            <person name="Vogel A."/>
        </authorList>
    </citation>
    <scope>NUCLEOTIDE SEQUENCE [LARGE SCALE GENOMIC DNA]</scope>
</reference>
<dbReference type="InterPro" id="IPR004911">
    <property type="entry name" value="Interferon-induced_GILT"/>
</dbReference>
<accession>A0A484LJM5</accession>
<evidence type="ECO:0000313" key="8">
    <source>
        <dbReference type="Proteomes" id="UP000595140"/>
    </source>
</evidence>
<evidence type="ECO:0000256" key="6">
    <source>
        <dbReference type="SAM" id="MobiDB-lite"/>
    </source>
</evidence>
<comment type="similarity">
    <text evidence="2">Belongs to the GILT family.</text>
</comment>
<dbReference type="PANTHER" id="PTHR13234:SF8">
    <property type="entry name" value="GAMMA-INTERFERON-INDUCIBLE LYSOSOMAL THIOL REDUCTASE"/>
    <property type="match status" value="1"/>
</dbReference>
<proteinExistence type="inferred from homology"/>
<dbReference type="GO" id="GO:0005576">
    <property type="term" value="C:extracellular region"/>
    <property type="evidence" value="ECO:0007669"/>
    <property type="project" value="UniProtKB-SubCell"/>
</dbReference>
<protein>
    <recommendedName>
        <fullName evidence="9">Gamma-interferon-inducible lysosomal thiol reductase</fullName>
    </recommendedName>
</protein>
<dbReference type="AlphaFoldDB" id="A0A484LJM5"/>
<sequence length="428" mass="47135">MAGDDYFISGEVETSETPLVGWITKKNTPSRTRGEFVRGGCRGVGIAKAAKDTKVGVSGWCLEENFMRSALLEGGGGEKIEEMARHVEGFNPVFRRVTASTATAVRSSTASTIAVPASAVALRLSAMKLSAIVLSIATAALLPAACRRTTAALLPETSVTTVAEGGQGSPLIVGSSVRPPLPFEEEKCRSERTPGSRDRREGHVEFVKQADTRSSGHPRRERGRRWVRKSWRRRERKRIELAEEAAHNWHLSPMAAPHQQTKISLLVSLLFFASTSPISSEKVSLDLYYESLCPYSADFIVNYLAQIFENGIIDIVDLTLYPWGNAKLHSNSSSFTCQHGATECFLNTIEVCAIDAWPDVKEHFPFIYCVESLVYNGKYTQWETCYEKSGKDPKPVSDCYATGRGKELELCYAADTMPLSPLMSMCRG</sequence>
<dbReference type="EMBL" id="OOIL02001568">
    <property type="protein sequence ID" value="VFQ76610.1"/>
    <property type="molecule type" value="Genomic_DNA"/>
</dbReference>
<evidence type="ECO:0000256" key="5">
    <source>
        <dbReference type="ARBA" id="ARBA00023180"/>
    </source>
</evidence>
<dbReference type="PANTHER" id="PTHR13234">
    <property type="entry name" value="GAMMA-INTERFERON INDUCIBLE LYSOSOMAL THIOL REDUCTASE GILT"/>
    <property type="match status" value="1"/>
</dbReference>
<keyword evidence="3" id="KW-0964">Secreted</keyword>
<dbReference type="Pfam" id="PF03227">
    <property type="entry name" value="GILT"/>
    <property type="match status" value="1"/>
</dbReference>
<evidence type="ECO:0000256" key="1">
    <source>
        <dbReference type="ARBA" id="ARBA00004613"/>
    </source>
</evidence>
<feature type="compositionally biased region" description="Basic and acidic residues" evidence="6">
    <location>
        <begin position="184"/>
        <end position="211"/>
    </location>
</feature>
<keyword evidence="5" id="KW-0325">Glycoprotein</keyword>
<evidence type="ECO:0000313" key="7">
    <source>
        <dbReference type="EMBL" id="VFQ76610.1"/>
    </source>
</evidence>
<organism evidence="7 8">
    <name type="scientific">Cuscuta campestris</name>
    <dbReference type="NCBI Taxonomy" id="132261"/>
    <lineage>
        <taxon>Eukaryota</taxon>
        <taxon>Viridiplantae</taxon>
        <taxon>Streptophyta</taxon>
        <taxon>Embryophyta</taxon>
        <taxon>Tracheophyta</taxon>
        <taxon>Spermatophyta</taxon>
        <taxon>Magnoliopsida</taxon>
        <taxon>eudicotyledons</taxon>
        <taxon>Gunneridae</taxon>
        <taxon>Pentapetalae</taxon>
        <taxon>asterids</taxon>
        <taxon>lamiids</taxon>
        <taxon>Solanales</taxon>
        <taxon>Convolvulaceae</taxon>
        <taxon>Cuscuteae</taxon>
        <taxon>Cuscuta</taxon>
        <taxon>Cuscuta subgen. Grammica</taxon>
        <taxon>Cuscuta sect. Cleistogrammica</taxon>
    </lineage>
</organism>
<evidence type="ECO:0000256" key="4">
    <source>
        <dbReference type="ARBA" id="ARBA00022729"/>
    </source>
</evidence>
<name>A0A484LJM5_9ASTE</name>
<comment type="subcellular location">
    <subcellularLocation>
        <location evidence="1">Secreted</location>
    </subcellularLocation>
</comment>
<keyword evidence="4" id="KW-0732">Signal</keyword>